<gene>
    <name evidence="2" type="ORF">UFOPK1413_00498</name>
</gene>
<protein>
    <submittedName>
        <fullName evidence="2">Unannotated protein</fullName>
    </submittedName>
</protein>
<name>A0A6J6BBL7_9ZZZZ</name>
<reference evidence="2" key="1">
    <citation type="submission" date="2020-05" db="EMBL/GenBank/DDBJ databases">
        <authorList>
            <person name="Chiriac C."/>
            <person name="Salcher M."/>
            <person name="Ghai R."/>
            <person name="Kavagutti S V."/>
        </authorList>
    </citation>
    <scope>NUCLEOTIDE SEQUENCE</scope>
</reference>
<accession>A0A6J6BBL7</accession>
<evidence type="ECO:0000313" key="2">
    <source>
        <dbReference type="EMBL" id="CAB4536391.1"/>
    </source>
</evidence>
<dbReference type="EMBL" id="CAEZSG010000059">
    <property type="protein sequence ID" value="CAB4536391.1"/>
    <property type="molecule type" value="Genomic_DNA"/>
</dbReference>
<feature type="compositionally biased region" description="Polar residues" evidence="1">
    <location>
        <begin position="40"/>
        <end position="51"/>
    </location>
</feature>
<dbReference type="AlphaFoldDB" id="A0A6J6BBL7"/>
<feature type="region of interest" description="Disordered" evidence="1">
    <location>
        <begin position="35"/>
        <end position="63"/>
    </location>
</feature>
<proteinExistence type="predicted"/>
<sequence>MSLSAHGKWGSLPLTNSRLLLSRGTVPPVASLYGSPMSEKVNSSNTPSSVHEGNAGDALPLKANPSPKVAAVAERGEEIPKETARTAVPNILSDFFIEGDFL</sequence>
<evidence type="ECO:0000256" key="1">
    <source>
        <dbReference type="SAM" id="MobiDB-lite"/>
    </source>
</evidence>
<organism evidence="2">
    <name type="scientific">freshwater metagenome</name>
    <dbReference type="NCBI Taxonomy" id="449393"/>
    <lineage>
        <taxon>unclassified sequences</taxon>
        <taxon>metagenomes</taxon>
        <taxon>ecological metagenomes</taxon>
    </lineage>
</organism>